<gene>
    <name evidence="1" type="ORF">LCGC14_0545750</name>
</gene>
<comment type="caution">
    <text evidence="1">The sequence shown here is derived from an EMBL/GenBank/DDBJ whole genome shotgun (WGS) entry which is preliminary data.</text>
</comment>
<organism evidence="1">
    <name type="scientific">marine sediment metagenome</name>
    <dbReference type="NCBI Taxonomy" id="412755"/>
    <lineage>
        <taxon>unclassified sequences</taxon>
        <taxon>metagenomes</taxon>
        <taxon>ecological metagenomes</taxon>
    </lineage>
</organism>
<dbReference type="AlphaFoldDB" id="A0A0F9RRB2"/>
<proteinExistence type="predicted"/>
<reference evidence="1" key="1">
    <citation type="journal article" date="2015" name="Nature">
        <title>Complex archaea that bridge the gap between prokaryotes and eukaryotes.</title>
        <authorList>
            <person name="Spang A."/>
            <person name="Saw J.H."/>
            <person name="Jorgensen S.L."/>
            <person name="Zaremba-Niedzwiedzka K."/>
            <person name="Martijn J."/>
            <person name="Lind A.E."/>
            <person name="van Eijk R."/>
            <person name="Schleper C."/>
            <person name="Guy L."/>
            <person name="Ettema T.J."/>
        </authorList>
    </citation>
    <scope>NUCLEOTIDE SEQUENCE</scope>
</reference>
<evidence type="ECO:0000313" key="1">
    <source>
        <dbReference type="EMBL" id="KKN59020.1"/>
    </source>
</evidence>
<feature type="non-terminal residue" evidence="1">
    <location>
        <position position="41"/>
    </location>
</feature>
<dbReference type="EMBL" id="LAZR01000741">
    <property type="protein sequence ID" value="KKN59020.1"/>
    <property type="molecule type" value="Genomic_DNA"/>
</dbReference>
<protein>
    <submittedName>
        <fullName evidence="1">Uncharacterized protein</fullName>
    </submittedName>
</protein>
<sequence length="41" mass="4851">MGIGCFGWSSYCYEFYMKSKKQIRKGVLTAKLTFFDWGWAD</sequence>
<name>A0A0F9RRB2_9ZZZZ</name>
<accession>A0A0F9RRB2</accession>